<evidence type="ECO:0000256" key="2">
    <source>
        <dbReference type="SAM" id="MobiDB-lite"/>
    </source>
</evidence>
<evidence type="ECO:0000256" key="1">
    <source>
        <dbReference type="ARBA" id="ARBA00022741"/>
    </source>
</evidence>
<evidence type="ECO:0000313" key="3">
    <source>
        <dbReference type="EMBL" id="KAJ5071632.1"/>
    </source>
</evidence>
<dbReference type="InterPro" id="IPR027417">
    <property type="entry name" value="P-loop_NTPase"/>
</dbReference>
<dbReference type="InterPro" id="IPR025662">
    <property type="entry name" value="Sigma_54_int_dom_ATP-bd_1"/>
</dbReference>
<dbReference type="OrthoDB" id="63533at2759"/>
<feature type="region of interest" description="Disordered" evidence="2">
    <location>
        <begin position="182"/>
        <end position="206"/>
    </location>
</feature>
<dbReference type="Pfam" id="PF00071">
    <property type="entry name" value="Ras"/>
    <property type="match status" value="1"/>
</dbReference>
<proteinExistence type="predicted"/>
<sequence>MDNQDPNEFTLNPFKIVLLGETGVGKTLLALQFCEGISNETDPTIAVAFHTKTIEIDEKEIKIQIWDTAGQEMYRSLTPMYIRNAQAAIVVYDITNKESFEKLDSWINEMLLLASKNVLVAIVGNKIDLDQIREIPTERGEEYSQMKNFLFYETSAKTGECVNLLFLEIVKKLGGLKKQEEKKVDQNIKNLEENEKKEETKKSGCC</sequence>
<protein>
    <submittedName>
        <fullName evidence="3">Ras-related protein rab-37</fullName>
    </submittedName>
</protein>
<dbReference type="FunFam" id="3.40.50.300:FF:000823">
    <property type="entry name" value="Small GTPase RAB, putative"/>
    <property type="match status" value="1"/>
</dbReference>
<dbReference type="GO" id="GO:0003924">
    <property type="term" value="F:GTPase activity"/>
    <property type="evidence" value="ECO:0007669"/>
    <property type="project" value="InterPro"/>
</dbReference>
<dbReference type="PRINTS" id="PR00449">
    <property type="entry name" value="RASTRNSFRMNG"/>
</dbReference>
<dbReference type="OMA" id="WINEMLL"/>
<dbReference type="GO" id="GO:0005525">
    <property type="term" value="F:GTP binding"/>
    <property type="evidence" value="ECO:0007669"/>
    <property type="project" value="InterPro"/>
</dbReference>
<dbReference type="EMBL" id="JAPDFW010000086">
    <property type="protein sequence ID" value="KAJ5071632.1"/>
    <property type="molecule type" value="Genomic_DNA"/>
</dbReference>
<organism evidence="3 4">
    <name type="scientific">Anaeramoeba ignava</name>
    <name type="common">Anaerobic marine amoeba</name>
    <dbReference type="NCBI Taxonomy" id="1746090"/>
    <lineage>
        <taxon>Eukaryota</taxon>
        <taxon>Metamonada</taxon>
        <taxon>Anaeramoebidae</taxon>
        <taxon>Anaeramoeba</taxon>
    </lineage>
</organism>
<dbReference type="Proteomes" id="UP001149090">
    <property type="component" value="Unassembled WGS sequence"/>
</dbReference>
<comment type="caution">
    <text evidence="3">The sequence shown here is derived from an EMBL/GenBank/DDBJ whole genome shotgun (WGS) entry which is preliminary data.</text>
</comment>
<dbReference type="SMART" id="SM00175">
    <property type="entry name" value="RAB"/>
    <property type="match status" value="1"/>
</dbReference>
<dbReference type="SUPFAM" id="SSF52540">
    <property type="entry name" value="P-loop containing nucleoside triphosphate hydrolases"/>
    <property type="match status" value="1"/>
</dbReference>
<evidence type="ECO:0000313" key="4">
    <source>
        <dbReference type="Proteomes" id="UP001149090"/>
    </source>
</evidence>
<dbReference type="PROSITE" id="PS51421">
    <property type="entry name" value="RAS"/>
    <property type="match status" value="1"/>
</dbReference>
<dbReference type="PROSITE" id="PS51417">
    <property type="entry name" value="ARF"/>
    <property type="match status" value="1"/>
</dbReference>
<dbReference type="CDD" id="cd00154">
    <property type="entry name" value="Rab"/>
    <property type="match status" value="1"/>
</dbReference>
<dbReference type="SMART" id="SM00173">
    <property type="entry name" value="RAS"/>
    <property type="match status" value="1"/>
</dbReference>
<dbReference type="PROSITE" id="PS00675">
    <property type="entry name" value="SIGMA54_INTERACT_1"/>
    <property type="match status" value="1"/>
</dbReference>
<gene>
    <name evidence="3" type="ORF">M0811_10041</name>
</gene>
<dbReference type="SMART" id="SM00176">
    <property type="entry name" value="RAN"/>
    <property type="match status" value="1"/>
</dbReference>
<dbReference type="SMART" id="SM00174">
    <property type="entry name" value="RHO"/>
    <property type="match status" value="1"/>
</dbReference>
<dbReference type="NCBIfam" id="TIGR00231">
    <property type="entry name" value="small_GTP"/>
    <property type="match status" value="1"/>
</dbReference>
<dbReference type="AlphaFoldDB" id="A0A9Q0LF09"/>
<keyword evidence="1" id="KW-0547">Nucleotide-binding</keyword>
<keyword evidence="4" id="KW-1185">Reference proteome</keyword>
<dbReference type="InterPro" id="IPR005225">
    <property type="entry name" value="Small_GTP-bd"/>
</dbReference>
<reference evidence="3" key="1">
    <citation type="submission" date="2022-10" db="EMBL/GenBank/DDBJ databases">
        <title>Novel sulphate-reducing endosymbionts in the free-living metamonad Anaeramoeba.</title>
        <authorList>
            <person name="Jerlstrom-Hultqvist J."/>
            <person name="Cepicka I."/>
            <person name="Gallot-Lavallee L."/>
            <person name="Salas-Leiva D."/>
            <person name="Curtis B.A."/>
            <person name="Zahonova K."/>
            <person name="Pipaliya S."/>
            <person name="Dacks J."/>
            <person name="Roger A.J."/>
        </authorList>
    </citation>
    <scope>NUCLEOTIDE SEQUENCE</scope>
    <source>
        <strain evidence="3">BMAN</strain>
    </source>
</reference>
<dbReference type="InterPro" id="IPR001806">
    <property type="entry name" value="Small_GTPase"/>
</dbReference>
<dbReference type="SMART" id="SM00177">
    <property type="entry name" value="ARF"/>
    <property type="match status" value="1"/>
</dbReference>
<accession>A0A9Q0LF09</accession>
<dbReference type="PROSITE" id="PS51419">
    <property type="entry name" value="RAB"/>
    <property type="match status" value="1"/>
</dbReference>
<dbReference type="Gene3D" id="3.40.50.300">
    <property type="entry name" value="P-loop containing nucleotide triphosphate hydrolases"/>
    <property type="match status" value="1"/>
</dbReference>
<dbReference type="PANTHER" id="PTHR47978">
    <property type="match status" value="1"/>
</dbReference>
<name>A0A9Q0LF09_ANAIG</name>